<accession>A0AAC9MX83</accession>
<proteinExistence type="predicted"/>
<dbReference type="NCBIfam" id="TIGR00778">
    <property type="entry name" value="ahpD_dom"/>
    <property type="match status" value="1"/>
</dbReference>
<feature type="domain" description="Carboxymuconolactone decarboxylase-like" evidence="1">
    <location>
        <begin position="27"/>
        <end position="107"/>
    </location>
</feature>
<dbReference type="Pfam" id="PF02627">
    <property type="entry name" value="CMD"/>
    <property type="match status" value="1"/>
</dbReference>
<dbReference type="AlphaFoldDB" id="A0AAC9MX83"/>
<dbReference type="Proteomes" id="UP000095210">
    <property type="component" value="Chromosome"/>
</dbReference>
<dbReference type="EMBL" id="CP014859">
    <property type="protein sequence ID" value="AOS62009.1"/>
    <property type="molecule type" value="Genomic_DNA"/>
</dbReference>
<reference evidence="3" key="1">
    <citation type="submission" date="2016-03" db="EMBL/GenBank/DDBJ databases">
        <title>Complete genome sequence of the type strain Actinoalloteichus hymeniacidonis DSM 45092.</title>
        <authorList>
            <person name="Schaffert L."/>
            <person name="Albersmeier A."/>
            <person name="Winkler A."/>
            <person name="Kalinowski J."/>
            <person name="Zotchev S."/>
            <person name="Ruckert C."/>
        </authorList>
    </citation>
    <scope>NUCLEOTIDE SEQUENCE [LARGE SCALE GENOMIC DNA]</scope>
    <source>
        <strain evidence="3">HPA177(T) (DSM 45092(T))</strain>
    </source>
</reference>
<dbReference type="InterPro" id="IPR029032">
    <property type="entry name" value="AhpD-like"/>
</dbReference>
<evidence type="ECO:0000313" key="3">
    <source>
        <dbReference type="Proteomes" id="UP000095210"/>
    </source>
</evidence>
<dbReference type="PANTHER" id="PTHR34846:SF10">
    <property type="entry name" value="CYTOPLASMIC PROTEIN"/>
    <property type="match status" value="1"/>
</dbReference>
<gene>
    <name evidence="2" type="ORF">TL08_05920</name>
</gene>
<dbReference type="KEGG" id="ahm:TL08_05920"/>
<dbReference type="SUPFAM" id="SSF69118">
    <property type="entry name" value="AhpD-like"/>
    <property type="match status" value="1"/>
</dbReference>
<keyword evidence="3" id="KW-1185">Reference proteome</keyword>
<sequence length="160" mass="17564">MGNSGIEGSDTPISPPFRLAVDELVPHVNKRMDALDTAAEKISLDPRLLELVRTRASQVNGCAYCTDSHSAEAVDLGESTRRLLALPVWREAPFFTARERAALELTESITRLSEGAVTDEVWNAAAAEFSEVELAELVWTIAIINTYNRIAGPARPWTIE</sequence>
<dbReference type="Gene3D" id="1.20.1290.10">
    <property type="entry name" value="AhpD-like"/>
    <property type="match status" value="1"/>
</dbReference>
<name>A0AAC9MX83_9PSEU</name>
<dbReference type="InterPro" id="IPR003779">
    <property type="entry name" value="CMD-like"/>
</dbReference>
<dbReference type="GO" id="GO:0051920">
    <property type="term" value="F:peroxiredoxin activity"/>
    <property type="evidence" value="ECO:0007669"/>
    <property type="project" value="InterPro"/>
</dbReference>
<dbReference type="InterPro" id="IPR004675">
    <property type="entry name" value="AhpD_core"/>
</dbReference>
<dbReference type="RefSeq" id="WP_069847177.1">
    <property type="nucleotide sequence ID" value="NZ_CP014859.1"/>
</dbReference>
<organism evidence="2 3">
    <name type="scientific">Actinoalloteichus hymeniacidonis</name>
    <dbReference type="NCBI Taxonomy" id="340345"/>
    <lineage>
        <taxon>Bacteria</taxon>
        <taxon>Bacillati</taxon>
        <taxon>Actinomycetota</taxon>
        <taxon>Actinomycetes</taxon>
        <taxon>Pseudonocardiales</taxon>
        <taxon>Pseudonocardiaceae</taxon>
        <taxon>Actinoalloteichus</taxon>
    </lineage>
</organism>
<dbReference type="PANTHER" id="PTHR34846">
    <property type="entry name" value="4-CARBOXYMUCONOLACTONE DECARBOXYLASE FAMILY PROTEIN (AFU_ORTHOLOGUE AFUA_6G11590)"/>
    <property type="match status" value="1"/>
</dbReference>
<evidence type="ECO:0000313" key="2">
    <source>
        <dbReference type="EMBL" id="AOS62009.1"/>
    </source>
</evidence>
<evidence type="ECO:0000259" key="1">
    <source>
        <dbReference type="Pfam" id="PF02627"/>
    </source>
</evidence>
<protein>
    <submittedName>
        <fullName evidence="2">Alkylhydroperoxidase AhpD family core domain</fullName>
    </submittedName>
</protein>